<proteinExistence type="predicted"/>
<dbReference type="Proteomes" id="UP000076727">
    <property type="component" value="Unassembled WGS sequence"/>
</dbReference>
<evidence type="ECO:0000313" key="2">
    <source>
        <dbReference type="EMBL" id="KZT67255.1"/>
    </source>
</evidence>
<feature type="compositionally biased region" description="Basic residues" evidence="1">
    <location>
        <begin position="10"/>
        <end position="20"/>
    </location>
</feature>
<evidence type="ECO:0000256" key="1">
    <source>
        <dbReference type="SAM" id="MobiDB-lite"/>
    </source>
</evidence>
<name>A0A165NQT3_9APHY</name>
<evidence type="ECO:0000313" key="3">
    <source>
        <dbReference type="Proteomes" id="UP000076727"/>
    </source>
</evidence>
<sequence length="84" mass="8876">MTSQPAGHEARRRRHGPHHKICVSRYNADPGATAAKVSYLGQGLLCVVALGIMSHDSHGLTNLMGPGFPSQCSAGYAPVEVSTY</sequence>
<protein>
    <submittedName>
        <fullName evidence="2">Uncharacterized protein</fullName>
    </submittedName>
</protein>
<dbReference type="EMBL" id="KV429078">
    <property type="protein sequence ID" value="KZT67255.1"/>
    <property type="molecule type" value="Genomic_DNA"/>
</dbReference>
<dbReference type="AlphaFoldDB" id="A0A165NQT3"/>
<gene>
    <name evidence="2" type="ORF">DAEQUDRAFT_729290</name>
</gene>
<organism evidence="2 3">
    <name type="scientific">Daedalea quercina L-15889</name>
    <dbReference type="NCBI Taxonomy" id="1314783"/>
    <lineage>
        <taxon>Eukaryota</taxon>
        <taxon>Fungi</taxon>
        <taxon>Dikarya</taxon>
        <taxon>Basidiomycota</taxon>
        <taxon>Agaricomycotina</taxon>
        <taxon>Agaricomycetes</taxon>
        <taxon>Polyporales</taxon>
        <taxon>Fomitopsis</taxon>
    </lineage>
</organism>
<feature type="region of interest" description="Disordered" evidence="1">
    <location>
        <begin position="1"/>
        <end position="20"/>
    </location>
</feature>
<reference evidence="2 3" key="1">
    <citation type="journal article" date="2016" name="Mol. Biol. Evol.">
        <title>Comparative Genomics of Early-Diverging Mushroom-Forming Fungi Provides Insights into the Origins of Lignocellulose Decay Capabilities.</title>
        <authorList>
            <person name="Nagy L.G."/>
            <person name="Riley R."/>
            <person name="Tritt A."/>
            <person name="Adam C."/>
            <person name="Daum C."/>
            <person name="Floudas D."/>
            <person name="Sun H."/>
            <person name="Yadav J.S."/>
            <person name="Pangilinan J."/>
            <person name="Larsson K.H."/>
            <person name="Matsuura K."/>
            <person name="Barry K."/>
            <person name="Labutti K."/>
            <person name="Kuo R."/>
            <person name="Ohm R.A."/>
            <person name="Bhattacharya S.S."/>
            <person name="Shirouzu T."/>
            <person name="Yoshinaga Y."/>
            <person name="Martin F.M."/>
            <person name="Grigoriev I.V."/>
            <person name="Hibbett D.S."/>
        </authorList>
    </citation>
    <scope>NUCLEOTIDE SEQUENCE [LARGE SCALE GENOMIC DNA]</scope>
    <source>
        <strain evidence="2 3">L-15889</strain>
    </source>
</reference>
<keyword evidence="3" id="KW-1185">Reference proteome</keyword>
<accession>A0A165NQT3</accession>